<keyword evidence="1" id="KW-0805">Transcription regulation</keyword>
<protein>
    <submittedName>
        <fullName evidence="6">CerR family C-terminal domain-containing protein</fullName>
    </submittedName>
</protein>
<evidence type="ECO:0000313" key="6">
    <source>
        <dbReference type="EMBL" id="NUU49051.1"/>
    </source>
</evidence>
<dbReference type="RefSeq" id="WP_013041696.1">
    <property type="nucleotide sequence ID" value="NZ_CBCRYR010000006.1"/>
</dbReference>
<evidence type="ECO:0000256" key="4">
    <source>
        <dbReference type="PROSITE-ProRule" id="PRU00335"/>
    </source>
</evidence>
<dbReference type="Pfam" id="PF00440">
    <property type="entry name" value="TetR_N"/>
    <property type="match status" value="1"/>
</dbReference>
<dbReference type="EMBL" id="JABMCH010000071">
    <property type="protein sequence ID" value="NUU49051.1"/>
    <property type="molecule type" value="Genomic_DNA"/>
</dbReference>
<feature type="DNA-binding region" description="H-T-H motif" evidence="4">
    <location>
        <begin position="31"/>
        <end position="50"/>
    </location>
</feature>
<evidence type="ECO:0000313" key="7">
    <source>
        <dbReference type="Proteomes" id="UP000536441"/>
    </source>
</evidence>
<dbReference type="PROSITE" id="PS50977">
    <property type="entry name" value="HTH_TETR_2"/>
    <property type="match status" value="1"/>
</dbReference>
<dbReference type="InterPro" id="IPR036271">
    <property type="entry name" value="Tet_transcr_reg_TetR-rel_C_sf"/>
</dbReference>
<keyword evidence="3" id="KW-0804">Transcription</keyword>
<comment type="caution">
    <text evidence="6">The sequence shown here is derived from an EMBL/GenBank/DDBJ whole genome shotgun (WGS) entry which is preliminary data.</text>
</comment>
<reference evidence="6 7" key="1">
    <citation type="submission" date="2020-05" db="EMBL/GenBank/DDBJ databases">
        <title>Genome Sequencing of Type Strains.</title>
        <authorList>
            <person name="Lemaire J.F."/>
            <person name="Inderbitzin P."/>
            <person name="Gregorio O.A."/>
            <person name="Collins S.B."/>
            <person name="Wespe N."/>
            <person name="Knight-Connoni V."/>
        </authorList>
    </citation>
    <scope>NUCLEOTIDE SEQUENCE [LARGE SCALE GENOMIC DNA]</scope>
    <source>
        <strain evidence="6 7">DSM 100049</strain>
    </source>
</reference>
<keyword evidence="2 4" id="KW-0238">DNA-binding</keyword>
<dbReference type="GeneID" id="29275851"/>
<proteinExistence type="predicted"/>
<name>A0A7Y6B9Q1_9SPHN</name>
<sequence length="212" mass="23367">MPKRGLTPSCGDRVLDAAIDQFGRHGICGASTRAIAAAAGTAMSSITYHYGGKEGIYLAAAYHIAERCERVLAPTLERASLDGELDGEAAIEKIDELVVDLLHLMLDDQSAPWARFILREQLEPTDAFDILYSAVLERVGDRLIDVMAQLGRGLWSSTEIRLKAFTILSQVRMFRTAPEMLQRMTGLDPTKSENADAIEQFVRRICRATLLA</sequence>
<dbReference type="SUPFAM" id="SSF46689">
    <property type="entry name" value="Homeodomain-like"/>
    <property type="match status" value="1"/>
</dbReference>
<dbReference type="InterPro" id="IPR009057">
    <property type="entry name" value="Homeodomain-like_sf"/>
</dbReference>
<dbReference type="InterPro" id="IPR001647">
    <property type="entry name" value="HTH_TetR"/>
</dbReference>
<dbReference type="InterPro" id="IPR050109">
    <property type="entry name" value="HTH-type_TetR-like_transc_reg"/>
</dbReference>
<dbReference type="PRINTS" id="PR00455">
    <property type="entry name" value="HTHTETR"/>
</dbReference>
<evidence type="ECO:0000256" key="3">
    <source>
        <dbReference type="ARBA" id="ARBA00023163"/>
    </source>
</evidence>
<gene>
    <name evidence="6" type="ORF">HP438_18940</name>
</gene>
<dbReference type="Gene3D" id="1.10.10.60">
    <property type="entry name" value="Homeodomain-like"/>
    <property type="match status" value="1"/>
</dbReference>
<dbReference type="Pfam" id="PF09209">
    <property type="entry name" value="CecR_C"/>
    <property type="match status" value="1"/>
</dbReference>
<dbReference type="PANTHER" id="PTHR30055:SF234">
    <property type="entry name" value="HTH-TYPE TRANSCRIPTIONAL REGULATOR BETI"/>
    <property type="match status" value="1"/>
</dbReference>
<organism evidence="6 7">
    <name type="scientific">Sphingomonas zeae</name>
    <dbReference type="NCBI Taxonomy" id="1646122"/>
    <lineage>
        <taxon>Bacteria</taxon>
        <taxon>Pseudomonadati</taxon>
        <taxon>Pseudomonadota</taxon>
        <taxon>Alphaproteobacteria</taxon>
        <taxon>Sphingomonadales</taxon>
        <taxon>Sphingomonadaceae</taxon>
        <taxon>Sphingomonas</taxon>
    </lineage>
</organism>
<feature type="domain" description="HTH tetR-type" evidence="5">
    <location>
        <begin position="8"/>
        <end position="68"/>
    </location>
</feature>
<dbReference type="AlphaFoldDB" id="A0A7Y6B9Q1"/>
<dbReference type="SUPFAM" id="SSF48498">
    <property type="entry name" value="Tetracyclin repressor-like, C-terminal domain"/>
    <property type="match status" value="1"/>
</dbReference>
<dbReference type="InterPro" id="IPR015292">
    <property type="entry name" value="Tscrpt_reg_YbiH_C"/>
</dbReference>
<dbReference type="Gene3D" id="1.10.357.10">
    <property type="entry name" value="Tetracycline Repressor, domain 2"/>
    <property type="match status" value="1"/>
</dbReference>
<accession>A0A7Y6B9Q1</accession>
<evidence type="ECO:0000256" key="1">
    <source>
        <dbReference type="ARBA" id="ARBA00023015"/>
    </source>
</evidence>
<evidence type="ECO:0000259" key="5">
    <source>
        <dbReference type="PROSITE" id="PS50977"/>
    </source>
</evidence>
<dbReference type="Proteomes" id="UP000536441">
    <property type="component" value="Unassembled WGS sequence"/>
</dbReference>
<dbReference type="GO" id="GO:0003700">
    <property type="term" value="F:DNA-binding transcription factor activity"/>
    <property type="evidence" value="ECO:0007669"/>
    <property type="project" value="TreeGrafter"/>
</dbReference>
<evidence type="ECO:0000256" key="2">
    <source>
        <dbReference type="ARBA" id="ARBA00023125"/>
    </source>
</evidence>
<keyword evidence="7" id="KW-1185">Reference proteome</keyword>
<dbReference type="GO" id="GO:0000976">
    <property type="term" value="F:transcription cis-regulatory region binding"/>
    <property type="evidence" value="ECO:0007669"/>
    <property type="project" value="TreeGrafter"/>
</dbReference>
<dbReference type="PANTHER" id="PTHR30055">
    <property type="entry name" value="HTH-TYPE TRANSCRIPTIONAL REGULATOR RUTR"/>
    <property type="match status" value="1"/>
</dbReference>